<keyword evidence="1 3" id="KW-0808">Transferase</keyword>
<dbReference type="GO" id="GO:0009103">
    <property type="term" value="P:lipopolysaccharide biosynthetic process"/>
    <property type="evidence" value="ECO:0007669"/>
    <property type="project" value="TreeGrafter"/>
</dbReference>
<name>A0A6H2H2G7_9BACL</name>
<feature type="domain" description="Glycosyl transferase family 1" evidence="2">
    <location>
        <begin position="203"/>
        <end position="344"/>
    </location>
</feature>
<dbReference type="AlphaFoldDB" id="A0A6H2H2G7"/>
<evidence type="ECO:0000313" key="4">
    <source>
        <dbReference type="Proteomes" id="UP000502136"/>
    </source>
</evidence>
<dbReference type="Pfam" id="PF00534">
    <property type="entry name" value="Glycos_transf_1"/>
    <property type="match status" value="1"/>
</dbReference>
<gene>
    <name evidence="3" type="ORF">HGI30_21650</name>
</gene>
<dbReference type="GO" id="GO:0016757">
    <property type="term" value="F:glycosyltransferase activity"/>
    <property type="evidence" value="ECO:0007669"/>
    <property type="project" value="InterPro"/>
</dbReference>
<dbReference type="Gene3D" id="3.40.50.2000">
    <property type="entry name" value="Glycogen Phosphorylase B"/>
    <property type="match status" value="2"/>
</dbReference>
<dbReference type="SUPFAM" id="SSF53756">
    <property type="entry name" value="UDP-Glycosyltransferase/glycogen phosphorylase"/>
    <property type="match status" value="1"/>
</dbReference>
<sequence length="378" mass="43346">MSHVTRLLIYTRPDWDTRRGGDSIQIMETVRVLREQGYQVTITSSLNESLASYQAAVIFNLTLPEQAYWQYRQIKRASIPFVVFSVFWDLDSLPLSRSRKDSLKRWFIPNWVKVLLRSARYLKKNKMVRFDLLKLRSRKSMINEIVDHAAMIFPNSRAEQEHLIQYMGRNDEGDLPFKIIYNGINKELIKGHEQTELASHTLPKRFICCIGAIGPRKNQLRLIEASNLTGIPLVLVGQASASDWRYERDARKMAGSQVTFIPHLPQRDIFTVMKKSSGHIQPSLIETPGLASMEAYALGQEIAVSDTSPVREYFGHRALYCSPQDVKSIETCLIQLFEGKANKNNSNQANEFIDKYDWNQVLKPIGESLRDGVEGGFF</sequence>
<evidence type="ECO:0000259" key="2">
    <source>
        <dbReference type="Pfam" id="PF00534"/>
    </source>
</evidence>
<accession>A0A6H2H2G7</accession>
<dbReference type="RefSeq" id="WP_168909400.1">
    <property type="nucleotide sequence ID" value="NZ_CP051428.1"/>
</dbReference>
<dbReference type="InterPro" id="IPR001296">
    <property type="entry name" value="Glyco_trans_1"/>
</dbReference>
<reference evidence="3 4" key="1">
    <citation type="submission" date="2020-04" db="EMBL/GenBank/DDBJ databases">
        <title>Novel Paenibacillus strain UniB2 isolated from commercial digestive syrup.</title>
        <authorList>
            <person name="Thorat V."/>
            <person name="Kirdat K."/>
            <person name="Tiwarekar B."/>
            <person name="Yadav A."/>
        </authorList>
    </citation>
    <scope>NUCLEOTIDE SEQUENCE [LARGE SCALE GENOMIC DNA]</scope>
    <source>
        <strain evidence="3 4">UniB2</strain>
    </source>
</reference>
<dbReference type="PANTHER" id="PTHR46401">
    <property type="entry name" value="GLYCOSYLTRANSFERASE WBBK-RELATED"/>
    <property type="match status" value="1"/>
</dbReference>
<dbReference type="EMBL" id="CP051428">
    <property type="protein sequence ID" value="QJC53871.1"/>
    <property type="molecule type" value="Genomic_DNA"/>
</dbReference>
<protein>
    <submittedName>
        <fullName evidence="3">Glycosyltransferase family 4 protein</fullName>
    </submittedName>
</protein>
<proteinExistence type="predicted"/>
<dbReference type="PANTHER" id="PTHR46401:SF2">
    <property type="entry name" value="GLYCOSYLTRANSFERASE WBBK-RELATED"/>
    <property type="match status" value="1"/>
</dbReference>
<organism evidence="3 4">
    <name type="scientific">Paenibacillus albicereus</name>
    <dbReference type="NCBI Taxonomy" id="2726185"/>
    <lineage>
        <taxon>Bacteria</taxon>
        <taxon>Bacillati</taxon>
        <taxon>Bacillota</taxon>
        <taxon>Bacilli</taxon>
        <taxon>Bacillales</taxon>
        <taxon>Paenibacillaceae</taxon>
        <taxon>Paenibacillus</taxon>
    </lineage>
</organism>
<dbReference type="Proteomes" id="UP000502136">
    <property type="component" value="Chromosome"/>
</dbReference>
<evidence type="ECO:0000313" key="3">
    <source>
        <dbReference type="EMBL" id="QJC53871.1"/>
    </source>
</evidence>
<dbReference type="KEGG" id="palr:HGI30_21650"/>
<evidence type="ECO:0000256" key="1">
    <source>
        <dbReference type="ARBA" id="ARBA00022679"/>
    </source>
</evidence>
<keyword evidence="4" id="KW-1185">Reference proteome</keyword>